<accession>A0ABW6TNS6</accession>
<dbReference type="RefSeq" id="WP_387132099.1">
    <property type="nucleotide sequence ID" value="NZ_JBIATK010000012.1"/>
</dbReference>
<dbReference type="Proteomes" id="UP001602089">
    <property type="component" value="Unassembled WGS sequence"/>
</dbReference>
<reference evidence="1 2" key="1">
    <citation type="submission" date="2024-10" db="EMBL/GenBank/DDBJ databases">
        <title>The Natural Products Discovery Center: Release of the First 8490 Sequenced Strains for Exploring Actinobacteria Biosynthetic Diversity.</title>
        <authorList>
            <person name="Kalkreuter E."/>
            <person name="Kautsar S.A."/>
            <person name="Yang D."/>
            <person name="Bader C.D."/>
            <person name="Teijaro C.N."/>
            <person name="Fluegel L."/>
            <person name="Davis C.M."/>
            <person name="Simpson J.R."/>
            <person name="Lauterbach L."/>
            <person name="Steele A.D."/>
            <person name="Gui C."/>
            <person name="Meng S."/>
            <person name="Li G."/>
            <person name="Viehrig K."/>
            <person name="Ye F."/>
            <person name="Su P."/>
            <person name="Kiefer A.F."/>
            <person name="Nichols A."/>
            <person name="Cepeda A.J."/>
            <person name="Yan W."/>
            <person name="Fan B."/>
            <person name="Jiang Y."/>
            <person name="Adhikari A."/>
            <person name="Zheng C.-J."/>
            <person name="Schuster L."/>
            <person name="Cowan T.M."/>
            <person name="Smanski M.J."/>
            <person name="Chevrette M.G."/>
            <person name="De Carvalho L.P.S."/>
            <person name="Shen B."/>
        </authorList>
    </citation>
    <scope>NUCLEOTIDE SEQUENCE [LARGE SCALE GENOMIC DNA]</scope>
    <source>
        <strain evidence="1 2">NPDC001867</strain>
    </source>
</reference>
<evidence type="ECO:0000313" key="2">
    <source>
        <dbReference type="Proteomes" id="UP001602089"/>
    </source>
</evidence>
<dbReference type="EMBL" id="JBIATK010000012">
    <property type="protein sequence ID" value="MFF4026988.1"/>
    <property type="molecule type" value="Genomic_DNA"/>
</dbReference>
<evidence type="ECO:0000313" key="1">
    <source>
        <dbReference type="EMBL" id="MFF4026988.1"/>
    </source>
</evidence>
<organism evidence="1 2">
    <name type="scientific">Nocardia elegans</name>
    <dbReference type="NCBI Taxonomy" id="300029"/>
    <lineage>
        <taxon>Bacteria</taxon>
        <taxon>Bacillati</taxon>
        <taxon>Actinomycetota</taxon>
        <taxon>Actinomycetes</taxon>
        <taxon>Mycobacteriales</taxon>
        <taxon>Nocardiaceae</taxon>
        <taxon>Nocardia</taxon>
    </lineage>
</organism>
<protein>
    <submittedName>
        <fullName evidence="1">Uncharacterized protein</fullName>
    </submittedName>
</protein>
<keyword evidence="2" id="KW-1185">Reference proteome</keyword>
<proteinExistence type="predicted"/>
<name>A0ABW6TNS6_9NOCA</name>
<comment type="caution">
    <text evidence="1">The sequence shown here is derived from an EMBL/GenBank/DDBJ whole genome shotgun (WGS) entry which is preliminary data.</text>
</comment>
<gene>
    <name evidence="1" type="ORF">ACFYY5_29485</name>
</gene>
<sequence length="55" mass="6163">MDYTVVAARAGFDEDGDRWTSVGAFTRDDAVPIHVQIGLLEYRLARLRDILNAPD</sequence>